<protein>
    <submittedName>
        <fullName evidence="8">Na+/H+ antiporter subunit E</fullName>
    </submittedName>
</protein>
<keyword evidence="3" id="KW-1003">Cell membrane</keyword>
<dbReference type="PANTHER" id="PTHR34584">
    <property type="entry name" value="NA(+)/H(+) ANTIPORTER SUBUNIT E1"/>
    <property type="match status" value="1"/>
</dbReference>
<name>A0ABX7IKF9_9ACTO</name>
<evidence type="ECO:0000256" key="5">
    <source>
        <dbReference type="ARBA" id="ARBA00022989"/>
    </source>
</evidence>
<reference evidence="8 9" key="1">
    <citation type="submission" date="2021-02" db="EMBL/GenBank/DDBJ databases">
        <title>Complete Genome Sequence of Arcanobacterium phocisimile strain DSM 26142T from a harbour seal.</title>
        <authorList>
            <person name="Borowiak M."/>
            <person name="Alssahen M."/>
            <person name="Malorny B."/>
            <person name="Laemmler C."/>
            <person name="Siebert U."/>
            <person name="Ploetz M."/>
            <person name="Abdulmawjood A."/>
        </authorList>
    </citation>
    <scope>NUCLEOTIDE SEQUENCE [LARGE SCALE GENOMIC DNA]</scope>
    <source>
        <strain evidence="8 9">DSM 26142</strain>
    </source>
</reference>
<feature type="transmembrane region" description="Helical" evidence="7">
    <location>
        <begin position="45"/>
        <end position="64"/>
    </location>
</feature>
<evidence type="ECO:0000256" key="2">
    <source>
        <dbReference type="ARBA" id="ARBA00006228"/>
    </source>
</evidence>
<comment type="similarity">
    <text evidence="2">Belongs to the CPA3 antiporters (TC 2.A.63) subunit E family.</text>
</comment>
<dbReference type="Proteomes" id="UP000602653">
    <property type="component" value="Chromosome"/>
</dbReference>
<comment type="subcellular location">
    <subcellularLocation>
        <location evidence="1">Cell membrane</location>
        <topology evidence="1">Multi-pass membrane protein</topology>
    </subcellularLocation>
</comment>
<keyword evidence="9" id="KW-1185">Reference proteome</keyword>
<feature type="transmembrane region" description="Helical" evidence="7">
    <location>
        <begin position="76"/>
        <end position="99"/>
    </location>
</feature>
<proteinExistence type="inferred from homology"/>
<dbReference type="Pfam" id="PF01899">
    <property type="entry name" value="MNHE"/>
    <property type="match status" value="1"/>
</dbReference>
<evidence type="ECO:0000256" key="1">
    <source>
        <dbReference type="ARBA" id="ARBA00004651"/>
    </source>
</evidence>
<keyword evidence="4 7" id="KW-0812">Transmembrane</keyword>
<dbReference type="EMBL" id="CP070228">
    <property type="protein sequence ID" value="QRV02318.1"/>
    <property type="molecule type" value="Genomic_DNA"/>
</dbReference>
<accession>A0ABX7IKF9</accession>
<sequence length="203" mass="22177">MRNSSSRAIRHAVLQSERFPHASMGLLIGLTVAWVLLWGEFTVGNVGAGFLAALLATTVAPFPAMPFDGRFRPWGVVLLVVTSAWEMARATAQLSWFVLRSRDPRSAVVKVRLRSRSDVYIASVAGLTALIPGTVVVDVQREESILYVHVFDVGVAGGMEATRQSVLIVEERLLRAFASHDELVDAGYVPGPSRSYGRLEEVQ</sequence>
<dbReference type="PANTHER" id="PTHR34584:SF1">
    <property type="entry name" value="NA(+)_H(+) ANTIPORTER SUBUNIT E1"/>
    <property type="match status" value="1"/>
</dbReference>
<gene>
    <name evidence="8" type="ORF">JTE88_00710</name>
</gene>
<keyword evidence="5 7" id="KW-1133">Transmembrane helix</keyword>
<dbReference type="NCBIfam" id="NF006521">
    <property type="entry name" value="PRK08965.1-5"/>
    <property type="match status" value="1"/>
</dbReference>
<evidence type="ECO:0000313" key="8">
    <source>
        <dbReference type="EMBL" id="QRV02318.1"/>
    </source>
</evidence>
<evidence type="ECO:0000313" key="9">
    <source>
        <dbReference type="Proteomes" id="UP000602653"/>
    </source>
</evidence>
<evidence type="ECO:0000256" key="7">
    <source>
        <dbReference type="SAM" id="Phobius"/>
    </source>
</evidence>
<keyword evidence="6 7" id="KW-0472">Membrane</keyword>
<dbReference type="RefSeq" id="WP_204424704.1">
    <property type="nucleotide sequence ID" value="NZ_CP070228.1"/>
</dbReference>
<dbReference type="InterPro" id="IPR002758">
    <property type="entry name" value="Cation_antiport_E"/>
</dbReference>
<evidence type="ECO:0000256" key="3">
    <source>
        <dbReference type="ARBA" id="ARBA00022475"/>
    </source>
</evidence>
<evidence type="ECO:0000256" key="6">
    <source>
        <dbReference type="ARBA" id="ARBA00023136"/>
    </source>
</evidence>
<feature type="transmembrane region" description="Helical" evidence="7">
    <location>
        <begin position="119"/>
        <end position="137"/>
    </location>
</feature>
<organism evidence="8 9">
    <name type="scientific">Arcanobacterium phocisimile</name>
    <dbReference type="NCBI Taxonomy" id="1302235"/>
    <lineage>
        <taxon>Bacteria</taxon>
        <taxon>Bacillati</taxon>
        <taxon>Actinomycetota</taxon>
        <taxon>Actinomycetes</taxon>
        <taxon>Actinomycetales</taxon>
        <taxon>Actinomycetaceae</taxon>
        <taxon>Arcanobacterium</taxon>
    </lineage>
</organism>
<evidence type="ECO:0000256" key="4">
    <source>
        <dbReference type="ARBA" id="ARBA00022692"/>
    </source>
</evidence>